<feature type="compositionally biased region" description="Basic and acidic residues" evidence="1">
    <location>
        <begin position="94"/>
        <end position="106"/>
    </location>
</feature>
<feature type="compositionally biased region" description="Polar residues" evidence="1">
    <location>
        <begin position="64"/>
        <end position="83"/>
    </location>
</feature>
<organism evidence="2 3">
    <name type="scientific">Seminavis robusta</name>
    <dbReference type="NCBI Taxonomy" id="568900"/>
    <lineage>
        <taxon>Eukaryota</taxon>
        <taxon>Sar</taxon>
        <taxon>Stramenopiles</taxon>
        <taxon>Ochrophyta</taxon>
        <taxon>Bacillariophyta</taxon>
        <taxon>Bacillariophyceae</taxon>
        <taxon>Bacillariophycidae</taxon>
        <taxon>Naviculales</taxon>
        <taxon>Naviculaceae</taxon>
        <taxon>Seminavis</taxon>
    </lineage>
</organism>
<accession>A0A9N8E161</accession>
<feature type="compositionally biased region" description="Polar residues" evidence="1">
    <location>
        <begin position="1"/>
        <end position="12"/>
    </location>
</feature>
<proteinExistence type="predicted"/>
<dbReference type="AlphaFoldDB" id="A0A9N8E161"/>
<evidence type="ECO:0000313" key="3">
    <source>
        <dbReference type="Proteomes" id="UP001153069"/>
    </source>
</evidence>
<comment type="caution">
    <text evidence="2">The sequence shown here is derived from an EMBL/GenBank/DDBJ whole genome shotgun (WGS) entry which is preliminary data.</text>
</comment>
<evidence type="ECO:0000313" key="2">
    <source>
        <dbReference type="EMBL" id="CAB9512109.1"/>
    </source>
</evidence>
<keyword evidence="3" id="KW-1185">Reference proteome</keyword>
<feature type="region of interest" description="Disordered" evidence="1">
    <location>
        <begin position="1"/>
        <end position="106"/>
    </location>
</feature>
<feature type="compositionally biased region" description="Basic and acidic residues" evidence="1">
    <location>
        <begin position="51"/>
        <end position="63"/>
    </location>
</feature>
<reference evidence="2" key="1">
    <citation type="submission" date="2020-06" db="EMBL/GenBank/DDBJ databases">
        <authorList>
            <consortium name="Plant Systems Biology data submission"/>
        </authorList>
    </citation>
    <scope>NUCLEOTIDE SEQUENCE</scope>
    <source>
        <strain evidence="2">D6</strain>
    </source>
</reference>
<dbReference type="EMBL" id="CAICTM010000518">
    <property type="protein sequence ID" value="CAB9512109.1"/>
    <property type="molecule type" value="Genomic_DNA"/>
</dbReference>
<name>A0A9N8E161_9STRA</name>
<protein>
    <submittedName>
        <fullName evidence="2">Uncharacterized protein</fullName>
    </submittedName>
</protein>
<gene>
    <name evidence="2" type="ORF">SEMRO_519_G158960.1</name>
</gene>
<dbReference type="Proteomes" id="UP001153069">
    <property type="component" value="Unassembled WGS sequence"/>
</dbReference>
<feature type="compositionally biased region" description="Basic and acidic residues" evidence="1">
    <location>
        <begin position="33"/>
        <end position="43"/>
    </location>
</feature>
<sequence length="106" mass="11628">MQNSDAQETGKTGFNAEDDGFNVLDLVAARSRGATEVERHKIEAFQLKAAPRKEEEEAPRSDHSSTFQNSLDGPHTSSSTATNDTEEGGSGQEKQSENEDEFIIKR</sequence>
<evidence type="ECO:0000256" key="1">
    <source>
        <dbReference type="SAM" id="MobiDB-lite"/>
    </source>
</evidence>